<dbReference type="STRING" id="40148.A0A0E0BN70"/>
<dbReference type="Proteomes" id="UP000026961">
    <property type="component" value="Chromosome 12"/>
</dbReference>
<evidence type="ECO:0000313" key="2">
    <source>
        <dbReference type="Proteomes" id="UP000026961"/>
    </source>
</evidence>
<accession>A0A0E0BN70</accession>
<sequence length="229" mass="23845">MVSLLRCHPNPLLAASVPAHLLRRFSALPDVDHPPLPTSTPTPASTCSSILDLQHAVCGEADLARIHSLVATTLSRPDDYPCLHGSRPLFSLAVSCLPRLRRLDLAVSLLCALLDSALASPAARGVWSWLLLAGAVGGATVAGVGREGADAEGLAGDVAVDGHLVSTQLLAFDDAQHRQPMHSSNGSYAAASVPITAACIADGRYTSLFTGTSYFIAIFLSDPACMNIN</sequence>
<organism evidence="1">
    <name type="scientific">Oryza glumipatula</name>
    <dbReference type="NCBI Taxonomy" id="40148"/>
    <lineage>
        <taxon>Eukaryota</taxon>
        <taxon>Viridiplantae</taxon>
        <taxon>Streptophyta</taxon>
        <taxon>Embryophyta</taxon>
        <taxon>Tracheophyta</taxon>
        <taxon>Spermatophyta</taxon>
        <taxon>Magnoliopsida</taxon>
        <taxon>Liliopsida</taxon>
        <taxon>Poales</taxon>
        <taxon>Poaceae</taxon>
        <taxon>BOP clade</taxon>
        <taxon>Oryzoideae</taxon>
        <taxon>Oryzeae</taxon>
        <taxon>Oryzinae</taxon>
        <taxon>Oryza</taxon>
    </lineage>
</organism>
<dbReference type="AlphaFoldDB" id="A0A0E0BN70"/>
<keyword evidence="2" id="KW-1185">Reference proteome</keyword>
<dbReference type="HOGENOM" id="CLU_1211419_0_0_1"/>
<dbReference type="EnsemblPlants" id="OGLUM12G01710.1">
    <property type="protein sequence ID" value="OGLUM12G01710.1"/>
    <property type="gene ID" value="OGLUM12G01710"/>
</dbReference>
<proteinExistence type="predicted"/>
<reference evidence="1" key="2">
    <citation type="submission" date="2018-05" db="EMBL/GenBank/DDBJ databases">
        <title>OgluRS3 (Oryza glumaepatula Reference Sequence Version 3).</title>
        <authorList>
            <person name="Zhang J."/>
            <person name="Kudrna D."/>
            <person name="Lee S."/>
            <person name="Talag J."/>
            <person name="Welchert J."/>
            <person name="Wing R.A."/>
        </authorList>
    </citation>
    <scope>NUCLEOTIDE SEQUENCE [LARGE SCALE GENOMIC DNA]</scope>
</reference>
<evidence type="ECO:0000313" key="1">
    <source>
        <dbReference type="EnsemblPlants" id="OGLUM12G01710.1"/>
    </source>
</evidence>
<reference evidence="1" key="1">
    <citation type="submission" date="2015-04" db="UniProtKB">
        <authorList>
            <consortium name="EnsemblPlants"/>
        </authorList>
    </citation>
    <scope>IDENTIFICATION</scope>
</reference>
<name>A0A0E0BN70_9ORYZ</name>
<protein>
    <submittedName>
        <fullName evidence="1">Uncharacterized protein</fullName>
    </submittedName>
</protein>
<dbReference type="Gramene" id="OGLUM12G01710.1">
    <property type="protein sequence ID" value="OGLUM12G01710.1"/>
    <property type="gene ID" value="OGLUM12G01710"/>
</dbReference>